<dbReference type="GO" id="GO:0006397">
    <property type="term" value="P:mRNA processing"/>
    <property type="evidence" value="ECO:0007669"/>
    <property type="project" value="UniProtKB-KW"/>
</dbReference>
<accession>A0A9P6UAM0</accession>
<dbReference type="GO" id="GO:0005737">
    <property type="term" value="C:cytoplasm"/>
    <property type="evidence" value="ECO:0007669"/>
    <property type="project" value="UniProtKB-SubCell"/>
</dbReference>
<dbReference type="Gene3D" id="3.30.70.330">
    <property type="match status" value="1"/>
</dbReference>
<keyword evidence="5" id="KW-0507">mRNA processing</keyword>
<dbReference type="InterPro" id="IPR000504">
    <property type="entry name" value="RRM_dom"/>
</dbReference>
<keyword evidence="7 11" id="KW-0694">RNA-binding</keyword>
<dbReference type="InterPro" id="IPR012677">
    <property type="entry name" value="Nucleotide-bd_a/b_plait_sf"/>
</dbReference>
<comment type="caution">
    <text evidence="14">The sequence shown here is derived from an EMBL/GenBank/DDBJ whole genome shotgun (WGS) entry which is preliminary data.</text>
</comment>
<evidence type="ECO:0000256" key="1">
    <source>
        <dbReference type="ARBA" id="ARBA00004123"/>
    </source>
</evidence>
<protein>
    <recommendedName>
        <fullName evidence="10">RNA-binding protein 8A</fullName>
    </recommendedName>
</protein>
<dbReference type="PRINTS" id="PR01738">
    <property type="entry name" value="RNABINDINGM8"/>
</dbReference>
<dbReference type="CDD" id="cd12324">
    <property type="entry name" value="RRM_RBM8"/>
    <property type="match status" value="1"/>
</dbReference>
<dbReference type="FunFam" id="3.30.70.330:FF:000525">
    <property type="entry name" value="RNA-binding protein 8A"/>
    <property type="match status" value="1"/>
</dbReference>
<feature type="compositionally biased region" description="Basic and acidic residues" evidence="12">
    <location>
        <begin position="41"/>
        <end position="51"/>
    </location>
</feature>
<evidence type="ECO:0000256" key="9">
    <source>
        <dbReference type="ARBA" id="ARBA00023242"/>
    </source>
</evidence>
<evidence type="ECO:0000256" key="8">
    <source>
        <dbReference type="ARBA" id="ARBA00023187"/>
    </source>
</evidence>
<evidence type="ECO:0000256" key="6">
    <source>
        <dbReference type="ARBA" id="ARBA00022845"/>
    </source>
</evidence>
<feature type="region of interest" description="Disordered" evidence="12">
    <location>
        <begin position="155"/>
        <end position="189"/>
    </location>
</feature>
<evidence type="ECO:0000256" key="2">
    <source>
        <dbReference type="ARBA" id="ARBA00004496"/>
    </source>
</evidence>
<evidence type="ECO:0000256" key="12">
    <source>
        <dbReference type="SAM" id="MobiDB-lite"/>
    </source>
</evidence>
<keyword evidence="4" id="KW-0963">Cytoplasm</keyword>
<evidence type="ECO:0000256" key="5">
    <source>
        <dbReference type="ARBA" id="ARBA00022664"/>
    </source>
</evidence>
<keyword evidence="8" id="KW-0508">mRNA splicing</keyword>
<feature type="domain" description="RRM" evidence="13">
    <location>
        <begin position="71"/>
        <end position="149"/>
    </location>
</feature>
<dbReference type="PROSITE" id="PS50102">
    <property type="entry name" value="RRM"/>
    <property type="match status" value="1"/>
</dbReference>
<evidence type="ECO:0000313" key="15">
    <source>
        <dbReference type="Proteomes" id="UP000807716"/>
    </source>
</evidence>
<feature type="region of interest" description="Disordered" evidence="12">
    <location>
        <begin position="15"/>
        <end position="51"/>
    </location>
</feature>
<dbReference type="SUPFAM" id="SSF54928">
    <property type="entry name" value="RNA-binding domain, RBD"/>
    <property type="match status" value="1"/>
</dbReference>
<evidence type="ECO:0000256" key="10">
    <source>
        <dbReference type="ARBA" id="ARBA00077711"/>
    </source>
</evidence>
<evidence type="ECO:0000256" key="11">
    <source>
        <dbReference type="PROSITE-ProRule" id="PRU00176"/>
    </source>
</evidence>
<keyword evidence="15" id="KW-1185">Reference proteome</keyword>
<dbReference type="InterPro" id="IPR008111">
    <property type="entry name" value="RNA-bd_8"/>
</dbReference>
<dbReference type="GO" id="GO:0006417">
    <property type="term" value="P:regulation of translation"/>
    <property type="evidence" value="ECO:0007669"/>
    <property type="project" value="UniProtKB-KW"/>
</dbReference>
<keyword evidence="3" id="KW-0813">Transport</keyword>
<evidence type="ECO:0000256" key="3">
    <source>
        <dbReference type="ARBA" id="ARBA00022448"/>
    </source>
</evidence>
<sequence length="189" mass="20793">MAKYEELDVRATGDLQDLEMADSQPEITIRRKGRGFQSGEQRGDGVHGSEFDKLSSVDSAAGRAQKSIEGWIVLITGVHEEATEEDISDKFADFGPIKDLHLNLDRRTGFVKGYALVEYDNFEEAQEAIKTMNGAKLLGQTLEVDFAFVKSANEDRGRRAGGAGGFTSRSRGGYGGRRSDRRSVSPSRR</sequence>
<dbReference type="GO" id="GO:0005634">
    <property type="term" value="C:nucleus"/>
    <property type="evidence" value="ECO:0007669"/>
    <property type="project" value="UniProtKB-SubCell"/>
</dbReference>
<dbReference type="InterPro" id="IPR033744">
    <property type="entry name" value="RRM_RBM8"/>
</dbReference>
<dbReference type="GO" id="GO:0003729">
    <property type="term" value="F:mRNA binding"/>
    <property type="evidence" value="ECO:0007669"/>
    <property type="project" value="InterPro"/>
</dbReference>
<dbReference type="PANTHER" id="PTHR45894">
    <property type="entry name" value="RNA-BINDING PROTEIN 8A"/>
    <property type="match status" value="1"/>
</dbReference>
<proteinExistence type="predicted"/>
<dbReference type="AlphaFoldDB" id="A0A9P6UAM0"/>
<organism evidence="14 15">
    <name type="scientific">Actinomortierella ambigua</name>
    <dbReference type="NCBI Taxonomy" id="1343610"/>
    <lineage>
        <taxon>Eukaryota</taxon>
        <taxon>Fungi</taxon>
        <taxon>Fungi incertae sedis</taxon>
        <taxon>Mucoromycota</taxon>
        <taxon>Mortierellomycotina</taxon>
        <taxon>Mortierellomycetes</taxon>
        <taxon>Mortierellales</taxon>
        <taxon>Mortierellaceae</taxon>
        <taxon>Actinomortierella</taxon>
    </lineage>
</organism>
<evidence type="ECO:0000313" key="14">
    <source>
        <dbReference type="EMBL" id="KAG0266441.1"/>
    </source>
</evidence>
<name>A0A9P6UAM0_9FUNG</name>
<evidence type="ECO:0000256" key="4">
    <source>
        <dbReference type="ARBA" id="ARBA00022490"/>
    </source>
</evidence>
<dbReference type="Pfam" id="PF00076">
    <property type="entry name" value="RRM_1"/>
    <property type="match status" value="1"/>
</dbReference>
<dbReference type="OrthoDB" id="15688at2759"/>
<reference evidence="14" key="1">
    <citation type="journal article" date="2020" name="Fungal Divers.">
        <title>Resolving the Mortierellaceae phylogeny through synthesis of multi-gene phylogenetics and phylogenomics.</title>
        <authorList>
            <person name="Vandepol N."/>
            <person name="Liber J."/>
            <person name="Desiro A."/>
            <person name="Na H."/>
            <person name="Kennedy M."/>
            <person name="Barry K."/>
            <person name="Grigoriev I.V."/>
            <person name="Miller A.N."/>
            <person name="O'Donnell K."/>
            <person name="Stajich J.E."/>
            <person name="Bonito G."/>
        </authorList>
    </citation>
    <scope>NUCLEOTIDE SEQUENCE</scope>
    <source>
        <strain evidence="14">BC1065</strain>
    </source>
</reference>
<keyword evidence="9" id="KW-0539">Nucleus</keyword>
<dbReference type="Proteomes" id="UP000807716">
    <property type="component" value="Unassembled WGS sequence"/>
</dbReference>
<comment type="subcellular location">
    <subcellularLocation>
        <location evidence="2">Cytoplasm</location>
    </subcellularLocation>
    <subcellularLocation>
        <location evidence="1">Nucleus</location>
    </subcellularLocation>
</comment>
<evidence type="ECO:0000259" key="13">
    <source>
        <dbReference type="PROSITE" id="PS50102"/>
    </source>
</evidence>
<dbReference type="EMBL" id="JAAAJB010000093">
    <property type="protein sequence ID" value="KAG0266441.1"/>
    <property type="molecule type" value="Genomic_DNA"/>
</dbReference>
<dbReference type="GO" id="GO:0008380">
    <property type="term" value="P:RNA splicing"/>
    <property type="evidence" value="ECO:0007669"/>
    <property type="project" value="UniProtKB-KW"/>
</dbReference>
<dbReference type="InterPro" id="IPR035979">
    <property type="entry name" value="RBD_domain_sf"/>
</dbReference>
<evidence type="ECO:0000256" key="7">
    <source>
        <dbReference type="ARBA" id="ARBA00022884"/>
    </source>
</evidence>
<gene>
    <name evidence="14" type="ORF">DFQ27_009743</name>
</gene>
<dbReference type="SMART" id="SM00360">
    <property type="entry name" value="RRM"/>
    <property type="match status" value="1"/>
</dbReference>
<keyword evidence="6" id="KW-0810">Translation regulation</keyword>